<protein>
    <submittedName>
        <fullName evidence="2">5-bromo-4-chloroindolyl phosphate hydrolysis family protein</fullName>
    </submittedName>
</protein>
<organism evidence="2 3">
    <name type="scientific">Aedoeadaptatus acetigenes</name>
    <dbReference type="NCBI Taxonomy" id="2981723"/>
    <lineage>
        <taxon>Bacteria</taxon>
        <taxon>Bacillati</taxon>
        <taxon>Bacillota</taxon>
        <taxon>Tissierellia</taxon>
        <taxon>Tissierellales</taxon>
        <taxon>Peptoniphilaceae</taxon>
        <taxon>Aedoeadaptatus</taxon>
    </lineage>
</organism>
<keyword evidence="3" id="KW-1185">Reference proteome</keyword>
<comment type="caution">
    <text evidence="2">The sequence shown here is derived from an EMBL/GenBank/DDBJ whole genome shotgun (WGS) entry which is preliminary data.</text>
</comment>
<sequence>MRQNFFGVSASVLLFLLLFMALKWPLLVAAVLSVGTYFGVYYLAKPKQKIGDVELEALANGEEMKALYDASITHLHAMASTARAIENPAIREKALALVATGNDIMAYLKAHPKAISPSRHFLEYYLKTGEKIITNYLSLKRGNVSSEKFLEIEAKTNESLVLLNGVYAKQRDGYYEDQISDLEIETELLEKTLKLGGDPE</sequence>
<evidence type="ECO:0000313" key="3">
    <source>
        <dbReference type="Proteomes" id="UP001481872"/>
    </source>
</evidence>
<dbReference type="InterPro" id="IPR018770">
    <property type="entry name" value="ChloroindolylP_hydrolase"/>
</dbReference>
<name>A0ABV1J4P0_9FIRM</name>
<keyword evidence="1" id="KW-1133">Transmembrane helix</keyword>
<dbReference type="EMBL" id="JBBNPS010000002">
    <property type="protein sequence ID" value="MEQ3352930.1"/>
    <property type="molecule type" value="Genomic_DNA"/>
</dbReference>
<evidence type="ECO:0000313" key="2">
    <source>
        <dbReference type="EMBL" id="MEQ3352930.1"/>
    </source>
</evidence>
<proteinExistence type="predicted"/>
<feature type="transmembrane region" description="Helical" evidence="1">
    <location>
        <begin position="27"/>
        <end position="44"/>
    </location>
</feature>
<evidence type="ECO:0000256" key="1">
    <source>
        <dbReference type="SAM" id="Phobius"/>
    </source>
</evidence>
<dbReference type="RefSeq" id="WP_349053342.1">
    <property type="nucleotide sequence ID" value="NZ_JBBNPS010000002.1"/>
</dbReference>
<dbReference type="Proteomes" id="UP001481872">
    <property type="component" value="Unassembled WGS sequence"/>
</dbReference>
<reference evidence="2 3" key="1">
    <citation type="submission" date="2024-04" db="EMBL/GenBank/DDBJ databases">
        <title>Human intestinal bacterial collection.</title>
        <authorList>
            <person name="Pauvert C."/>
            <person name="Hitch T.C.A."/>
            <person name="Clavel T."/>
        </authorList>
    </citation>
    <scope>NUCLEOTIDE SEQUENCE [LARGE SCALE GENOMIC DNA]</scope>
    <source>
        <strain evidence="2 3">CLA-SR-H026</strain>
    </source>
</reference>
<gene>
    <name evidence="2" type="ORF">AAA081_01240</name>
</gene>
<keyword evidence="1" id="KW-0472">Membrane</keyword>
<accession>A0ABV1J4P0</accession>
<feature type="transmembrane region" description="Helical" evidence="1">
    <location>
        <begin position="5"/>
        <end position="21"/>
    </location>
</feature>
<keyword evidence="1" id="KW-0812">Transmembrane</keyword>
<dbReference type="Pfam" id="PF10112">
    <property type="entry name" value="Halogen_Hydrol"/>
    <property type="match status" value="1"/>
</dbReference>